<reference evidence="2 3" key="1">
    <citation type="submission" date="2014-04" db="EMBL/GenBank/DDBJ databases">
        <authorList>
            <consortium name="DOE Joint Genome Institute"/>
            <person name="Kuo A."/>
            <person name="Gay G."/>
            <person name="Dore J."/>
            <person name="Kohler A."/>
            <person name="Nagy L.G."/>
            <person name="Floudas D."/>
            <person name="Copeland A."/>
            <person name="Barry K.W."/>
            <person name="Cichocki N."/>
            <person name="Veneault-Fourrey C."/>
            <person name="LaButti K."/>
            <person name="Lindquist E.A."/>
            <person name="Lipzen A."/>
            <person name="Lundell T."/>
            <person name="Morin E."/>
            <person name="Murat C."/>
            <person name="Sun H."/>
            <person name="Tunlid A."/>
            <person name="Henrissat B."/>
            <person name="Grigoriev I.V."/>
            <person name="Hibbett D.S."/>
            <person name="Martin F."/>
            <person name="Nordberg H.P."/>
            <person name="Cantor M.N."/>
            <person name="Hua S.X."/>
        </authorList>
    </citation>
    <scope>NUCLEOTIDE SEQUENCE [LARGE SCALE GENOMIC DNA]</scope>
    <source>
        <strain evidence="3">h7</strain>
    </source>
</reference>
<dbReference type="InterPro" id="IPR040521">
    <property type="entry name" value="KDZ"/>
</dbReference>
<evidence type="ECO:0000313" key="3">
    <source>
        <dbReference type="Proteomes" id="UP000053424"/>
    </source>
</evidence>
<dbReference type="Pfam" id="PF18758">
    <property type="entry name" value="KDZ"/>
    <property type="match status" value="1"/>
</dbReference>
<dbReference type="STRING" id="686832.A0A0C3CIM7"/>
<dbReference type="Proteomes" id="UP000053424">
    <property type="component" value="Unassembled WGS sequence"/>
</dbReference>
<evidence type="ECO:0000313" key="2">
    <source>
        <dbReference type="EMBL" id="KIM43471.1"/>
    </source>
</evidence>
<evidence type="ECO:0000259" key="1">
    <source>
        <dbReference type="Pfam" id="PF18803"/>
    </source>
</evidence>
<proteinExistence type="predicted"/>
<reference evidence="3" key="2">
    <citation type="submission" date="2015-01" db="EMBL/GenBank/DDBJ databases">
        <title>Evolutionary Origins and Diversification of the Mycorrhizal Mutualists.</title>
        <authorList>
            <consortium name="DOE Joint Genome Institute"/>
            <consortium name="Mycorrhizal Genomics Consortium"/>
            <person name="Kohler A."/>
            <person name="Kuo A."/>
            <person name="Nagy L.G."/>
            <person name="Floudas D."/>
            <person name="Copeland A."/>
            <person name="Barry K.W."/>
            <person name="Cichocki N."/>
            <person name="Veneault-Fourrey C."/>
            <person name="LaButti K."/>
            <person name="Lindquist E.A."/>
            <person name="Lipzen A."/>
            <person name="Lundell T."/>
            <person name="Morin E."/>
            <person name="Murat C."/>
            <person name="Riley R."/>
            <person name="Ohm R."/>
            <person name="Sun H."/>
            <person name="Tunlid A."/>
            <person name="Henrissat B."/>
            <person name="Grigoriev I.V."/>
            <person name="Hibbett D.S."/>
            <person name="Martin F."/>
        </authorList>
    </citation>
    <scope>NUCLEOTIDE SEQUENCE [LARGE SCALE GENOMIC DNA]</scope>
    <source>
        <strain evidence="3">h7</strain>
    </source>
</reference>
<dbReference type="PANTHER" id="PTHR33096:SF1">
    <property type="entry name" value="CXC1-LIKE CYSTEINE CLUSTER ASSOCIATED WITH KDZ TRANSPOSASES DOMAIN-CONTAINING PROTEIN"/>
    <property type="match status" value="1"/>
</dbReference>
<dbReference type="CDD" id="cd19757">
    <property type="entry name" value="Bbox1"/>
    <property type="match status" value="1"/>
</dbReference>
<gene>
    <name evidence="2" type="ORF">M413DRAFT_69055</name>
</gene>
<protein>
    <recommendedName>
        <fullName evidence="1">CxC2-like cysteine cluster KDZ transposase-associated domain-containing protein</fullName>
    </recommendedName>
</protein>
<name>A0A0C3CIM7_HEBCY</name>
<dbReference type="EMBL" id="KN831775">
    <property type="protein sequence ID" value="KIM43471.1"/>
    <property type="molecule type" value="Genomic_DNA"/>
</dbReference>
<dbReference type="HOGENOM" id="CLU_003703_13_1_1"/>
<dbReference type="InterPro" id="IPR041457">
    <property type="entry name" value="CxC2_KDZ-assoc"/>
</dbReference>
<organism evidence="2 3">
    <name type="scientific">Hebeloma cylindrosporum</name>
    <dbReference type="NCBI Taxonomy" id="76867"/>
    <lineage>
        <taxon>Eukaryota</taxon>
        <taxon>Fungi</taxon>
        <taxon>Dikarya</taxon>
        <taxon>Basidiomycota</taxon>
        <taxon>Agaricomycotina</taxon>
        <taxon>Agaricomycetes</taxon>
        <taxon>Agaricomycetidae</taxon>
        <taxon>Agaricales</taxon>
        <taxon>Agaricineae</taxon>
        <taxon>Hymenogastraceae</taxon>
        <taxon>Hebeloma</taxon>
    </lineage>
</organism>
<sequence>TQNDYLRDFQVHRNAILEALLCTYALPTNKRCQDCAHSLGRWRCKDCHLRPLLCRGCCRRRHLGSPFHRVERWTGLFFHQAALWEVGTYLSIPHIDRECDSWSEIIQFLDSEEQNLDRSEQMKMYRAADTVAEWEDVDEATRQVPSARSYRGHPTENQQGYRFIVIVDASGIHHLPLVMCSCSGGDQAIAEAVFAGYLPSSFQEIRTVFTTRCLDEFRFANLECKTSAYQFYQLLRRRTNPADPMAVPDRYAELRRASREWRHLKKWKQSGFGHTQKAPGPGDLALFCPTCPQPGVNIPDDWEDPANRDRYTRSFVTDGNFTADHLKQKRPDDDVFLLHGEGMITNKDRYKEHLKVAIEKYTKAPCERNFQAVEQANRSSTTKDVTGIVAVACARHGCFAPGSVSDMDMGEKQMIVDWGISQAIRITRVPVNGKVRLYYDIYCQWSIHWPSRVAANGFLTLPPGIDVDGGIGLFHVHGHREQCLHRYATYFIPGAAVVDGEVLERLWSVLNLVSRSTRTATLAHRAEILDDHMNDNNWKKLIGIVPVICKRYQTAVVSAAETKQYFDGITESLNPTYIRDWTRQVEEAERLRSRDPAKMDIMGTKGEKPKTRAEVEVDLVTGSAAHQTAEVRLLMTGITLEEDQLHLQHFIHQKAHYQSRAEKVDIAGRRDRLRTRIDHFHTDILKYLDDDALPHLAGRASTIPFFPDRDVGQPGQELPRWQPFGDGDALHPENMKIALPSLFPEAYMLKLGLQTLREQELDLRRGQANEVLHSIRLAIGQKSFQYTSNMRHVDPNASVTRPRAAIAALGRQISVDRRIYAKCREAMVKLKIPQQELRSMYQVIQDSDVRTDTSIQEPNHPGSAREQLSWIFTSVQGQASPENALSEYYRVHWLRARAHSHRWAEELRLTHDEMGWTTRFFLSKAHNWGDFKDQIAEGARSETHRRGGVAYAERQINFWRTMAERAEGFFRRVNSAYTSLL</sequence>
<dbReference type="AlphaFoldDB" id="A0A0C3CIM7"/>
<dbReference type="OrthoDB" id="3143151at2759"/>
<feature type="domain" description="CxC2-like cysteine cluster KDZ transposase-associated" evidence="1">
    <location>
        <begin position="158"/>
        <end position="241"/>
    </location>
</feature>
<dbReference type="PANTHER" id="PTHR33096">
    <property type="entry name" value="CXC2 DOMAIN-CONTAINING PROTEIN"/>
    <property type="match status" value="1"/>
</dbReference>
<dbReference type="Pfam" id="PF18803">
    <property type="entry name" value="CxC2"/>
    <property type="match status" value="1"/>
</dbReference>
<accession>A0A0C3CIM7</accession>
<keyword evidence="3" id="KW-1185">Reference proteome</keyword>
<feature type="non-terminal residue" evidence="2">
    <location>
        <position position="981"/>
    </location>
</feature>